<dbReference type="AlphaFoldDB" id="W9QGN2"/>
<sequence>MPGSWPETAVLECSISTTNDTTKDYGNICHHVGHPERMTNCLTLVLTSGGEVKCVNNCLLKTTELGLRLKPTTNGIGLI</sequence>
<evidence type="ECO:0000313" key="2">
    <source>
        <dbReference type="Proteomes" id="UP000030645"/>
    </source>
</evidence>
<protein>
    <submittedName>
        <fullName evidence="1">Uncharacterized protein</fullName>
    </submittedName>
</protein>
<name>W9QGN2_9ROSA</name>
<keyword evidence="2" id="KW-1185">Reference proteome</keyword>
<organism evidence="1 2">
    <name type="scientific">Morus notabilis</name>
    <dbReference type="NCBI Taxonomy" id="981085"/>
    <lineage>
        <taxon>Eukaryota</taxon>
        <taxon>Viridiplantae</taxon>
        <taxon>Streptophyta</taxon>
        <taxon>Embryophyta</taxon>
        <taxon>Tracheophyta</taxon>
        <taxon>Spermatophyta</taxon>
        <taxon>Magnoliopsida</taxon>
        <taxon>eudicotyledons</taxon>
        <taxon>Gunneridae</taxon>
        <taxon>Pentapetalae</taxon>
        <taxon>rosids</taxon>
        <taxon>fabids</taxon>
        <taxon>Rosales</taxon>
        <taxon>Moraceae</taxon>
        <taxon>Moreae</taxon>
        <taxon>Morus</taxon>
    </lineage>
</organism>
<accession>W9QGN2</accession>
<reference evidence="2" key="1">
    <citation type="submission" date="2013-01" db="EMBL/GenBank/DDBJ databases">
        <title>Draft Genome Sequence of a Mulberry Tree, Morus notabilis C.K. Schneid.</title>
        <authorList>
            <person name="He N."/>
            <person name="Zhao S."/>
        </authorList>
    </citation>
    <scope>NUCLEOTIDE SEQUENCE</scope>
</reference>
<dbReference type="Proteomes" id="UP000030645">
    <property type="component" value="Unassembled WGS sequence"/>
</dbReference>
<evidence type="ECO:0000313" key="1">
    <source>
        <dbReference type="EMBL" id="EXB37081.1"/>
    </source>
</evidence>
<dbReference type="EMBL" id="KE343603">
    <property type="protein sequence ID" value="EXB37081.1"/>
    <property type="molecule type" value="Genomic_DNA"/>
</dbReference>
<proteinExistence type="predicted"/>
<gene>
    <name evidence="1" type="ORF">L484_020872</name>
</gene>